<evidence type="ECO:0000256" key="6">
    <source>
        <dbReference type="SAM" id="Phobius"/>
    </source>
</evidence>
<comment type="subcellular location">
    <subcellularLocation>
        <location evidence="1">Membrane</location>
        <topology evidence="1">Multi-pass membrane protein</topology>
    </subcellularLocation>
</comment>
<proteinExistence type="inferred from homology"/>
<evidence type="ECO:0000256" key="1">
    <source>
        <dbReference type="ARBA" id="ARBA00004141"/>
    </source>
</evidence>
<dbReference type="InterPro" id="IPR036259">
    <property type="entry name" value="MFS_trans_sf"/>
</dbReference>
<feature type="transmembrane region" description="Helical" evidence="6">
    <location>
        <begin position="225"/>
        <end position="247"/>
    </location>
</feature>
<dbReference type="PANTHER" id="PTHR48022">
    <property type="entry name" value="PLASTIDIC GLUCOSE TRANSPORTER 4"/>
    <property type="match status" value="1"/>
</dbReference>
<feature type="transmembrane region" description="Helical" evidence="6">
    <location>
        <begin position="303"/>
        <end position="323"/>
    </location>
</feature>
<name>A0AAN7T1Y0_9EURO</name>
<evidence type="ECO:0000256" key="2">
    <source>
        <dbReference type="ARBA" id="ARBA00010992"/>
    </source>
</evidence>
<dbReference type="Gene3D" id="1.20.1250.20">
    <property type="entry name" value="MFS general substrate transporter like domains"/>
    <property type="match status" value="2"/>
</dbReference>
<dbReference type="GO" id="GO:0005351">
    <property type="term" value="F:carbohydrate:proton symporter activity"/>
    <property type="evidence" value="ECO:0007669"/>
    <property type="project" value="TreeGrafter"/>
</dbReference>
<dbReference type="PANTHER" id="PTHR48022:SF47">
    <property type="entry name" value="MAJOR FACILITATOR SUPERFAMILY (MFS) PROFILE DOMAIN-CONTAINING PROTEIN"/>
    <property type="match status" value="1"/>
</dbReference>
<dbReference type="EMBL" id="JAVRRJ010000003">
    <property type="protein sequence ID" value="KAK5086777.1"/>
    <property type="molecule type" value="Genomic_DNA"/>
</dbReference>
<dbReference type="InterPro" id="IPR050360">
    <property type="entry name" value="MFS_Sugar_Transporters"/>
</dbReference>
<comment type="caution">
    <text evidence="8">The sequence shown here is derived from an EMBL/GenBank/DDBJ whole genome shotgun (WGS) entry which is preliminary data.</text>
</comment>
<dbReference type="PROSITE" id="PS50850">
    <property type="entry name" value="MFS"/>
    <property type="match status" value="1"/>
</dbReference>
<keyword evidence="3 6" id="KW-0812">Transmembrane</keyword>
<dbReference type="SUPFAM" id="SSF103473">
    <property type="entry name" value="MFS general substrate transporter"/>
    <property type="match status" value="1"/>
</dbReference>
<evidence type="ECO:0000256" key="3">
    <source>
        <dbReference type="ARBA" id="ARBA00022692"/>
    </source>
</evidence>
<dbReference type="AlphaFoldDB" id="A0AAN7T1Y0"/>
<feature type="transmembrane region" description="Helical" evidence="6">
    <location>
        <begin position="267"/>
        <end position="291"/>
    </location>
</feature>
<dbReference type="Pfam" id="PF00083">
    <property type="entry name" value="Sugar_tr"/>
    <property type="match status" value="2"/>
</dbReference>
<feature type="transmembrane region" description="Helical" evidence="6">
    <location>
        <begin position="329"/>
        <end position="350"/>
    </location>
</feature>
<sequence length="420" mass="45783">MGLPTLPKIYNTYFVAMVATSGGMLFGFDISSMSAIILSDQYNDYFNTPSGITQGAIGSALAAGSVVGSIVAGPISNKIGRRDSNMFAACWWLVGTAVGITSSQVPLYLAEIAMKERRASLVITQQLAIGPASFRTAWEEITQTLAAERQAGGGWRKFIYNGMWKRTLAGFTIQMWQQNAGANVMTYYVVYMFAMAGLSALFIVFTTIIFFYIDNTGRRPRLTYGALAMGACHLVVGGLLSAGKIIPGGVDGNPNIPILLTGAKANTIISFCYLLIFVYALTFAPICWIYAAEVWSLETRATSMGIASLDNWLFNFALGLYIPPGLQNIKYGIFIVFGVMCVLAAVQFYFTYPETCNKSLEEIEDMFAPGGPNAWHTRPGESRLDRLVEEARNRRYTVDDVQGHQAGSITDAPIRAGKSQ</sequence>
<evidence type="ECO:0000256" key="4">
    <source>
        <dbReference type="ARBA" id="ARBA00022989"/>
    </source>
</evidence>
<evidence type="ECO:0000256" key="5">
    <source>
        <dbReference type="ARBA" id="ARBA00023136"/>
    </source>
</evidence>
<comment type="similarity">
    <text evidence="2">Belongs to the major facilitator superfamily. Sugar transporter (TC 2.A.1.1) family.</text>
</comment>
<evidence type="ECO:0000313" key="8">
    <source>
        <dbReference type="EMBL" id="KAK5086777.1"/>
    </source>
</evidence>
<dbReference type="InterPro" id="IPR020846">
    <property type="entry name" value="MFS_dom"/>
</dbReference>
<reference evidence="8 9" key="1">
    <citation type="submission" date="2023-08" db="EMBL/GenBank/DDBJ databases">
        <title>Black Yeasts Isolated from many extreme environments.</title>
        <authorList>
            <person name="Coleine C."/>
            <person name="Stajich J.E."/>
            <person name="Selbmann L."/>
        </authorList>
    </citation>
    <scope>NUCLEOTIDE SEQUENCE [LARGE SCALE GENOMIC DNA]</scope>
    <source>
        <strain evidence="8 9">CCFEE 5910</strain>
    </source>
</reference>
<dbReference type="InterPro" id="IPR005828">
    <property type="entry name" value="MFS_sugar_transport-like"/>
</dbReference>
<feature type="transmembrane region" description="Helical" evidence="6">
    <location>
        <begin position="87"/>
        <end position="109"/>
    </location>
</feature>
<feature type="transmembrane region" description="Helical" evidence="6">
    <location>
        <begin position="188"/>
        <end position="213"/>
    </location>
</feature>
<organism evidence="8 9">
    <name type="scientific">Lithohypha guttulata</name>
    <dbReference type="NCBI Taxonomy" id="1690604"/>
    <lineage>
        <taxon>Eukaryota</taxon>
        <taxon>Fungi</taxon>
        <taxon>Dikarya</taxon>
        <taxon>Ascomycota</taxon>
        <taxon>Pezizomycotina</taxon>
        <taxon>Eurotiomycetes</taxon>
        <taxon>Chaetothyriomycetidae</taxon>
        <taxon>Chaetothyriales</taxon>
        <taxon>Trichomeriaceae</taxon>
        <taxon>Lithohypha</taxon>
    </lineage>
</organism>
<keyword evidence="9" id="KW-1185">Reference proteome</keyword>
<dbReference type="GO" id="GO:0016020">
    <property type="term" value="C:membrane"/>
    <property type="evidence" value="ECO:0007669"/>
    <property type="project" value="UniProtKB-SubCell"/>
</dbReference>
<evidence type="ECO:0000313" key="9">
    <source>
        <dbReference type="Proteomes" id="UP001309876"/>
    </source>
</evidence>
<keyword evidence="5 6" id="KW-0472">Membrane</keyword>
<evidence type="ECO:0000259" key="7">
    <source>
        <dbReference type="PROSITE" id="PS50850"/>
    </source>
</evidence>
<gene>
    <name evidence="8" type="ORF">LTR05_003945</name>
</gene>
<accession>A0AAN7T1Y0</accession>
<feature type="domain" description="Major facilitator superfamily (MFS) profile" evidence="7">
    <location>
        <begin position="1"/>
        <end position="356"/>
    </location>
</feature>
<keyword evidence="4 6" id="KW-1133">Transmembrane helix</keyword>
<protein>
    <recommendedName>
        <fullName evidence="7">Major facilitator superfamily (MFS) profile domain-containing protein</fullName>
    </recommendedName>
</protein>
<feature type="transmembrane region" description="Helical" evidence="6">
    <location>
        <begin position="12"/>
        <end position="37"/>
    </location>
</feature>
<dbReference type="Proteomes" id="UP001309876">
    <property type="component" value="Unassembled WGS sequence"/>
</dbReference>
<feature type="transmembrane region" description="Helical" evidence="6">
    <location>
        <begin position="57"/>
        <end position="75"/>
    </location>
</feature>